<dbReference type="InterPro" id="IPR036291">
    <property type="entry name" value="NAD(P)-bd_dom_sf"/>
</dbReference>
<keyword evidence="1" id="KW-0560">Oxidoreductase</keyword>
<accession>A0ABU8TF65</accession>
<evidence type="ECO:0000313" key="4">
    <source>
        <dbReference type="EMBL" id="MEJ8472751.1"/>
    </source>
</evidence>
<sequence>MKALVYTGPEAQSYRDVPNPVPAAGEVLIRVSHVGICGSDMHAFLGHDERRPAPLILGHEVAGTILTGDAAGQRVTVNPLVTCGTCPACRAGRDNLCPDRQIISMPPREGGFAELLAMPERNLVKVPGHVTDAQAALAEPLACGWHAVRLAKRALEIDPAEAEALVIGGGAIGVGAALSLRAQGIENIKVVEPNEERAELLRATCGLNVLTPGALASAGLFDVVIDGVGYPGTRATASASTRPGGVISHIGLGAAEGGLDIRRMTLQEITFIGTYTYTDQDFRDTAEAIFSGRLGSLDWVEIWPLSDGLSAFADLRAGRVAAPKILLKPDSSGDAHV</sequence>
<evidence type="ECO:0000256" key="1">
    <source>
        <dbReference type="ARBA" id="ARBA00023002"/>
    </source>
</evidence>
<dbReference type="Pfam" id="PF08240">
    <property type="entry name" value="ADH_N"/>
    <property type="match status" value="1"/>
</dbReference>
<dbReference type="SUPFAM" id="SSF51735">
    <property type="entry name" value="NAD(P)-binding Rossmann-fold domains"/>
    <property type="match status" value="1"/>
</dbReference>
<feature type="domain" description="Alcohol dehydrogenase-like C-terminal" evidence="2">
    <location>
        <begin position="171"/>
        <end position="289"/>
    </location>
</feature>
<dbReference type="Gene3D" id="3.40.50.720">
    <property type="entry name" value="NAD(P)-binding Rossmann-like Domain"/>
    <property type="match status" value="1"/>
</dbReference>
<name>A0ABU8TF65_9HYPH</name>
<dbReference type="RefSeq" id="WP_340272228.1">
    <property type="nucleotide sequence ID" value="NZ_JBAKIA010000001.1"/>
</dbReference>
<dbReference type="SUPFAM" id="SSF50129">
    <property type="entry name" value="GroES-like"/>
    <property type="match status" value="1"/>
</dbReference>
<dbReference type="Gene3D" id="3.90.180.10">
    <property type="entry name" value="Medium-chain alcohol dehydrogenases, catalytic domain"/>
    <property type="match status" value="1"/>
</dbReference>
<dbReference type="PANTHER" id="PTHR43401:SF2">
    <property type="entry name" value="L-THREONINE 3-DEHYDROGENASE"/>
    <property type="match status" value="1"/>
</dbReference>
<reference evidence="4 5" key="1">
    <citation type="submission" date="2024-02" db="EMBL/GenBank/DDBJ databases">
        <title>Roseibium algae sp. nov., isolated from marine alga (Grateloupia sp.), showing potential in myo-inositol conversion.</title>
        <authorList>
            <person name="Wang Y."/>
        </authorList>
    </citation>
    <scope>NUCLEOTIDE SEQUENCE [LARGE SCALE GENOMIC DNA]</scope>
    <source>
        <strain evidence="4 5">H3510</strain>
    </source>
</reference>
<evidence type="ECO:0000259" key="3">
    <source>
        <dbReference type="Pfam" id="PF08240"/>
    </source>
</evidence>
<evidence type="ECO:0000259" key="2">
    <source>
        <dbReference type="Pfam" id="PF00107"/>
    </source>
</evidence>
<organism evidence="4 5">
    <name type="scientific">Roseibium algae</name>
    <dbReference type="NCBI Taxonomy" id="3123038"/>
    <lineage>
        <taxon>Bacteria</taxon>
        <taxon>Pseudomonadati</taxon>
        <taxon>Pseudomonadota</taxon>
        <taxon>Alphaproteobacteria</taxon>
        <taxon>Hyphomicrobiales</taxon>
        <taxon>Stappiaceae</taxon>
        <taxon>Roseibium</taxon>
    </lineage>
</organism>
<dbReference type="InterPro" id="IPR013154">
    <property type="entry name" value="ADH-like_N"/>
</dbReference>
<dbReference type="PANTHER" id="PTHR43401">
    <property type="entry name" value="L-THREONINE 3-DEHYDROGENASE"/>
    <property type="match status" value="1"/>
</dbReference>
<dbReference type="InterPro" id="IPR050129">
    <property type="entry name" value="Zn_alcohol_dh"/>
</dbReference>
<protein>
    <submittedName>
        <fullName evidence="4">Alcohol dehydrogenase catalytic domain-containing protein</fullName>
    </submittedName>
</protein>
<dbReference type="EMBL" id="JBAKIA010000001">
    <property type="protein sequence ID" value="MEJ8472751.1"/>
    <property type="molecule type" value="Genomic_DNA"/>
</dbReference>
<dbReference type="Pfam" id="PF00107">
    <property type="entry name" value="ADH_zinc_N"/>
    <property type="match status" value="1"/>
</dbReference>
<evidence type="ECO:0000313" key="5">
    <source>
        <dbReference type="Proteomes" id="UP001385499"/>
    </source>
</evidence>
<feature type="domain" description="Alcohol dehydrogenase-like N-terminal" evidence="3">
    <location>
        <begin position="24"/>
        <end position="127"/>
    </location>
</feature>
<dbReference type="InterPro" id="IPR013149">
    <property type="entry name" value="ADH-like_C"/>
</dbReference>
<gene>
    <name evidence="4" type="ORF">V6575_01505</name>
</gene>
<keyword evidence="5" id="KW-1185">Reference proteome</keyword>
<dbReference type="Proteomes" id="UP001385499">
    <property type="component" value="Unassembled WGS sequence"/>
</dbReference>
<comment type="caution">
    <text evidence="4">The sequence shown here is derived from an EMBL/GenBank/DDBJ whole genome shotgun (WGS) entry which is preliminary data.</text>
</comment>
<dbReference type="InterPro" id="IPR011032">
    <property type="entry name" value="GroES-like_sf"/>
</dbReference>
<proteinExistence type="predicted"/>